<name>A0A1G4IZ23_9SACH</name>
<dbReference type="InterPro" id="IPR011053">
    <property type="entry name" value="Single_hybrid_motif"/>
</dbReference>
<comment type="subunit">
    <text evidence="7">Eukaryotic pyruvate dehydrogenase (PDH) complexes are organized as a core consisting of the oligomeric dihydrolipoamide acetyl-transferase (E2), around which are arranged multiple copies of pyruvate dehydrogenase (E1), dihydrolipoamide dehydrogenase (E3) and protein X (E3BP) bound by non-covalent bonds.</text>
</comment>
<dbReference type="PROSITE" id="PS50968">
    <property type="entry name" value="BIOTINYL_LIPOYL"/>
    <property type="match status" value="1"/>
</dbReference>
<evidence type="ECO:0000256" key="7">
    <source>
        <dbReference type="ARBA" id="ARBA00065810"/>
    </source>
</evidence>
<dbReference type="SUPFAM" id="SSF51230">
    <property type="entry name" value="Single hybrid motif"/>
    <property type="match status" value="1"/>
</dbReference>
<reference evidence="13" key="1">
    <citation type="submission" date="2016-03" db="EMBL/GenBank/DDBJ databases">
        <authorList>
            <person name="Devillers Hugo."/>
        </authorList>
    </citation>
    <scope>NUCLEOTIDE SEQUENCE [LARGE SCALE GENOMIC DNA]</scope>
</reference>
<comment type="subcellular location">
    <subcellularLocation>
        <location evidence="1">Mitochondrion matrix</location>
    </subcellularLocation>
</comment>
<dbReference type="EMBL" id="LT598479">
    <property type="protein sequence ID" value="SCU82415.1"/>
    <property type="molecule type" value="Genomic_DNA"/>
</dbReference>
<dbReference type="Pfam" id="PF00364">
    <property type="entry name" value="Biotin_lipoyl"/>
    <property type="match status" value="1"/>
</dbReference>
<evidence type="ECO:0000259" key="11">
    <source>
        <dbReference type="PROSITE" id="PS51826"/>
    </source>
</evidence>
<keyword evidence="3" id="KW-0450">Lipoyl</keyword>
<dbReference type="PANTHER" id="PTHR23151">
    <property type="entry name" value="DIHYDROLIPOAMIDE ACETYL/SUCCINYL-TRANSFERASE-RELATED"/>
    <property type="match status" value="1"/>
</dbReference>
<keyword evidence="13" id="KW-1185">Reference proteome</keyword>
<dbReference type="InterPro" id="IPR004167">
    <property type="entry name" value="PSBD"/>
</dbReference>
<dbReference type="GO" id="GO:0005759">
    <property type="term" value="C:mitochondrial matrix"/>
    <property type="evidence" value="ECO:0007669"/>
    <property type="project" value="UniProtKB-SubCell"/>
</dbReference>
<dbReference type="SUPFAM" id="SSF47005">
    <property type="entry name" value="Peripheral subunit-binding domain of 2-oxo acid dehydrogenase complex"/>
    <property type="match status" value="1"/>
</dbReference>
<dbReference type="GO" id="GO:0006086">
    <property type="term" value="P:pyruvate decarboxylation to acetyl-CoA"/>
    <property type="evidence" value="ECO:0007669"/>
    <property type="project" value="InterPro"/>
</dbReference>
<dbReference type="Gene3D" id="4.10.320.10">
    <property type="entry name" value="E3-binding domain"/>
    <property type="match status" value="1"/>
</dbReference>
<gene>
    <name evidence="12" type="ORF">LAME_0C01002G</name>
</gene>
<protein>
    <recommendedName>
        <fullName evidence="8">Dihydrolipoamide dehydrogenase-binding protein of pyruvate dehydrogenase complex</fullName>
    </recommendedName>
</protein>
<evidence type="ECO:0000313" key="12">
    <source>
        <dbReference type="EMBL" id="SCU82415.1"/>
    </source>
</evidence>
<sequence>MFVRNALSGNVTRTVLSRGLHGGQSLFKAQVFAMPAMSPTMEKGGIVEWKFKVGESFSAGDVLLEVETDKSQIDVEAQDDGKIAKIMVDNGAKDVNVGEPIAYLAEPDDDLVTLELPTKSASGEENPKNSSKSSQKDTSKSSPEKKSSEPIAKSGTSSFGKANASQLLLPSVQMLLHENGVSTEDALSSIKASGPKGRILKGDVLSYLGKISHDSVTKLTNYIQKFEKLDLSNIELKVPEPQKKLAETTPAKPQPVVLSEQIHLKLAPNVTAEQLARSVRSYINEAKYLSHEQPVANMFSDHYDALFEELITPEPTQPRFQVAYDLVPLTTGDVAVQQQEDIFDLLAGPSGRANAVKTDSEIPTSNEFSIILDVKVSDKFDDAKAKAERFVEYVKDLEISVDN</sequence>
<evidence type="ECO:0000256" key="3">
    <source>
        <dbReference type="ARBA" id="ARBA00022823"/>
    </source>
</evidence>
<dbReference type="PROSITE" id="PS00189">
    <property type="entry name" value="LIPOYL"/>
    <property type="match status" value="1"/>
</dbReference>
<dbReference type="Gene3D" id="2.40.50.100">
    <property type="match status" value="1"/>
</dbReference>
<dbReference type="PROSITE" id="PS51826">
    <property type="entry name" value="PSBD"/>
    <property type="match status" value="1"/>
</dbReference>
<evidence type="ECO:0000256" key="8">
    <source>
        <dbReference type="ARBA" id="ARBA00083110"/>
    </source>
</evidence>
<feature type="compositionally biased region" description="Basic and acidic residues" evidence="9">
    <location>
        <begin position="134"/>
        <end position="148"/>
    </location>
</feature>
<feature type="region of interest" description="Disordered" evidence="9">
    <location>
        <begin position="118"/>
        <end position="159"/>
    </location>
</feature>
<dbReference type="InterPro" id="IPR045257">
    <property type="entry name" value="E2/Pdx1"/>
</dbReference>
<evidence type="ECO:0000256" key="4">
    <source>
        <dbReference type="ARBA" id="ARBA00022946"/>
    </source>
</evidence>
<dbReference type="InterPro" id="IPR003016">
    <property type="entry name" value="2-oxoA_DH_lipoyl-BS"/>
</dbReference>
<evidence type="ECO:0000256" key="9">
    <source>
        <dbReference type="SAM" id="MobiDB-lite"/>
    </source>
</evidence>
<accession>A0A1G4IZ23</accession>
<dbReference type="InterPro" id="IPR000089">
    <property type="entry name" value="Biotin_lipoyl"/>
</dbReference>
<feature type="domain" description="Lipoyl-binding" evidence="10">
    <location>
        <begin position="29"/>
        <end position="105"/>
    </location>
</feature>
<comment type="function">
    <text evidence="6">Required for anchoring dihydrolipoamide dehydrogenase (E3) to the dihydrolipoamide transacetylase (E2) core of the pyruvate dehydrogenase complexes of eukaryotes. This specific binding is essential for a functional PDH complex.</text>
</comment>
<dbReference type="PANTHER" id="PTHR23151:SF82">
    <property type="entry name" value="PYRUVATE DEHYDROGENASE COMPLEX PROTEIN X COMPONENT, MITOCHONDRIAL"/>
    <property type="match status" value="1"/>
</dbReference>
<proteinExistence type="inferred from homology"/>
<dbReference type="GO" id="GO:0004742">
    <property type="term" value="F:dihydrolipoyllysine-residue acetyltransferase activity"/>
    <property type="evidence" value="ECO:0007669"/>
    <property type="project" value="TreeGrafter"/>
</dbReference>
<dbReference type="AlphaFoldDB" id="A0A1G4IZ23"/>
<dbReference type="CDD" id="cd06849">
    <property type="entry name" value="lipoyl_domain"/>
    <property type="match status" value="1"/>
</dbReference>
<comment type="similarity">
    <text evidence="2">Belongs to the 2-oxoacid dehydrogenase family.</text>
</comment>
<keyword evidence="4" id="KW-0809">Transit peptide</keyword>
<dbReference type="FunFam" id="2.40.50.100:FF:000010">
    <property type="entry name" value="Acetyltransferase component of pyruvate dehydrogenase complex"/>
    <property type="match status" value="1"/>
</dbReference>
<feature type="domain" description="Peripheral subunit-binding (PSBD)" evidence="11">
    <location>
        <begin position="167"/>
        <end position="208"/>
    </location>
</feature>
<evidence type="ECO:0000313" key="13">
    <source>
        <dbReference type="Proteomes" id="UP000191144"/>
    </source>
</evidence>
<evidence type="ECO:0000256" key="5">
    <source>
        <dbReference type="ARBA" id="ARBA00023128"/>
    </source>
</evidence>
<dbReference type="InterPro" id="IPR036625">
    <property type="entry name" value="E3-bd_dom_sf"/>
</dbReference>
<organism evidence="12 13">
    <name type="scientific">Lachancea meyersii CBS 8951</name>
    <dbReference type="NCBI Taxonomy" id="1266667"/>
    <lineage>
        <taxon>Eukaryota</taxon>
        <taxon>Fungi</taxon>
        <taxon>Dikarya</taxon>
        <taxon>Ascomycota</taxon>
        <taxon>Saccharomycotina</taxon>
        <taxon>Saccharomycetes</taxon>
        <taxon>Saccharomycetales</taxon>
        <taxon>Saccharomycetaceae</taxon>
        <taxon>Lachancea</taxon>
    </lineage>
</organism>
<evidence type="ECO:0000256" key="1">
    <source>
        <dbReference type="ARBA" id="ARBA00004305"/>
    </source>
</evidence>
<dbReference type="GO" id="GO:0045254">
    <property type="term" value="C:pyruvate dehydrogenase complex"/>
    <property type="evidence" value="ECO:0007669"/>
    <property type="project" value="InterPro"/>
</dbReference>
<evidence type="ECO:0000259" key="10">
    <source>
        <dbReference type="PROSITE" id="PS50968"/>
    </source>
</evidence>
<evidence type="ECO:0000256" key="2">
    <source>
        <dbReference type="ARBA" id="ARBA00007317"/>
    </source>
</evidence>
<dbReference type="Pfam" id="PF02817">
    <property type="entry name" value="E3_binding"/>
    <property type="match status" value="1"/>
</dbReference>
<keyword evidence="5" id="KW-0496">Mitochondrion</keyword>
<dbReference type="Proteomes" id="UP000191144">
    <property type="component" value="Chromosome C"/>
</dbReference>
<dbReference type="OrthoDB" id="202158at2759"/>
<evidence type="ECO:0000256" key="6">
    <source>
        <dbReference type="ARBA" id="ARBA00059875"/>
    </source>
</evidence>
<dbReference type="FunFam" id="4.10.320.10:FF:000017">
    <property type="entry name" value="Pyruvate dehydrogenase complex protein X component, mitochondrial"/>
    <property type="match status" value="1"/>
</dbReference>